<evidence type="ECO:0000256" key="3">
    <source>
        <dbReference type="ARBA" id="ARBA00023123"/>
    </source>
</evidence>
<evidence type="ECO:0000256" key="4">
    <source>
        <dbReference type="ARBA" id="ARBA00023175"/>
    </source>
</evidence>
<feature type="region of interest" description="Disordered" evidence="7">
    <location>
        <begin position="875"/>
        <end position="909"/>
    </location>
</feature>
<dbReference type="SUPFAM" id="SSF52540">
    <property type="entry name" value="P-loop containing nucleoside triphosphate hydrolases"/>
    <property type="match status" value="1"/>
</dbReference>
<feature type="compositionally biased region" description="Low complexity" evidence="7">
    <location>
        <begin position="1032"/>
        <end position="1051"/>
    </location>
</feature>
<organism evidence="9 10">
    <name type="scientific">Marasmiellus scandens</name>
    <dbReference type="NCBI Taxonomy" id="2682957"/>
    <lineage>
        <taxon>Eukaryota</taxon>
        <taxon>Fungi</taxon>
        <taxon>Dikarya</taxon>
        <taxon>Basidiomycota</taxon>
        <taxon>Agaricomycotina</taxon>
        <taxon>Agaricomycetes</taxon>
        <taxon>Agaricomycetidae</taxon>
        <taxon>Agaricales</taxon>
        <taxon>Marasmiineae</taxon>
        <taxon>Omphalotaceae</taxon>
        <taxon>Marasmiellus</taxon>
    </lineage>
</organism>
<reference evidence="9 10" key="1">
    <citation type="submission" date="2024-01" db="EMBL/GenBank/DDBJ databases">
        <title>A draft genome for the cacao thread blight pathogen Marasmiellus scandens.</title>
        <authorList>
            <person name="Baruah I.K."/>
            <person name="Leung J."/>
            <person name="Bukari Y."/>
            <person name="Amoako-Attah I."/>
            <person name="Meinhardt L.W."/>
            <person name="Bailey B.A."/>
            <person name="Cohen S.P."/>
        </authorList>
    </citation>
    <scope>NUCLEOTIDE SEQUENCE [LARGE SCALE GENOMIC DNA]</scope>
    <source>
        <strain evidence="9 10">GH-19</strain>
    </source>
</reference>
<feature type="compositionally biased region" description="Basic residues" evidence="7">
    <location>
        <begin position="352"/>
        <end position="365"/>
    </location>
</feature>
<dbReference type="InterPro" id="IPR027417">
    <property type="entry name" value="P-loop_NTPase"/>
</dbReference>
<evidence type="ECO:0000256" key="6">
    <source>
        <dbReference type="PROSITE-ProRule" id="PRU00782"/>
    </source>
</evidence>
<feature type="compositionally biased region" description="Basic and acidic residues" evidence="7">
    <location>
        <begin position="1218"/>
        <end position="1232"/>
    </location>
</feature>
<proteinExistence type="inferred from homology"/>
<keyword evidence="5 6" id="KW-0009">Actin-binding</keyword>
<dbReference type="Pfam" id="PF00612">
    <property type="entry name" value="IQ"/>
    <property type="match status" value="1"/>
</dbReference>
<dbReference type="SMART" id="SM00015">
    <property type="entry name" value="IQ"/>
    <property type="match status" value="2"/>
</dbReference>
<dbReference type="PANTHER" id="PTHR13140:SF706">
    <property type="entry name" value="DILUTE CLASS UNCONVENTIONAL MYOSIN, ISOFORM C"/>
    <property type="match status" value="1"/>
</dbReference>
<feature type="region of interest" description="Disordered" evidence="7">
    <location>
        <begin position="323"/>
        <end position="365"/>
    </location>
</feature>
<feature type="compositionally biased region" description="Low complexity" evidence="7">
    <location>
        <begin position="1169"/>
        <end position="1206"/>
    </location>
</feature>
<comment type="caution">
    <text evidence="9">The sequence shown here is derived from an EMBL/GenBank/DDBJ whole genome shotgun (WGS) entry which is preliminary data.</text>
</comment>
<dbReference type="Gene3D" id="3.40.850.10">
    <property type="entry name" value="Kinesin motor domain"/>
    <property type="match status" value="2"/>
</dbReference>
<feature type="compositionally biased region" description="Low complexity" evidence="7">
    <location>
        <begin position="1243"/>
        <end position="1290"/>
    </location>
</feature>
<feature type="compositionally biased region" description="Low complexity" evidence="7">
    <location>
        <begin position="808"/>
        <end position="820"/>
    </location>
</feature>
<keyword evidence="2 6" id="KW-0067">ATP-binding</keyword>
<gene>
    <name evidence="9" type="primary">MYO2_2</name>
    <name evidence="9" type="ORF">VKT23_014542</name>
</gene>
<accession>A0ABR1J071</accession>
<feature type="compositionally biased region" description="Low complexity" evidence="7">
    <location>
        <begin position="236"/>
        <end position="275"/>
    </location>
</feature>
<dbReference type="InterPro" id="IPR001609">
    <property type="entry name" value="Myosin_head_motor_dom-like"/>
</dbReference>
<comment type="similarity">
    <text evidence="6">Belongs to the TRAFAC class myosin-kinesin ATPase superfamily. Myosin family.</text>
</comment>
<feature type="region of interest" description="Disordered" evidence="7">
    <location>
        <begin position="1401"/>
        <end position="1420"/>
    </location>
</feature>
<evidence type="ECO:0000256" key="7">
    <source>
        <dbReference type="SAM" id="MobiDB-lite"/>
    </source>
</evidence>
<dbReference type="PRINTS" id="PR00193">
    <property type="entry name" value="MYOSINHEAVY"/>
</dbReference>
<feature type="region of interest" description="Actin-binding" evidence="6">
    <location>
        <begin position="924"/>
        <end position="946"/>
    </location>
</feature>
<dbReference type="InterPro" id="IPR036961">
    <property type="entry name" value="Kinesin_motor_dom_sf"/>
</dbReference>
<dbReference type="Gene3D" id="6.20.240.20">
    <property type="match status" value="1"/>
</dbReference>
<dbReference type="Gene3D" id="1.20.58.530">
    <property type="match status" value="2"/>
</dbReference>
<dbReference type="EMBL" id="JBANRG010000044">
    <property type="protein sequence ID" value="KAK7446336.1"/>
    <property type="molecule type" value="Genomic_DNA"/>
</dbReference>
<feature type="compositionally biased region" description="Low complexity" evidence="7">
    <location>
        <begin position="770"/>
        <end position="793"/>
    </location>
</feature>
<feature type="region of interest" description="Disordered" evidence="7">
    <location>
        <begin position="770"/>
        <end position="820"/>
    </location>
</feature>
<protein>
    <submittedName>
        <fullName evidence="9">Myosin type-2 heavy chain 1</fullName>
    </submittedName>
</protein>
<keyword evidence="3 6" id="KW-0518">Myosin</keyword>
<dbReference type="SMART" id="SM00242">
    <property type="entry name" value="MYSc"/>
    <property type="match status" value="1"/>
</dbReference>
<feature type="binding site" evidence="6">
    <location>
        <begin position="189"/>
        <end position="196"/>
    </location>
    <ligand>
        <name>ATP</name>
        <dbReference type="ChEBI" id="CHEBI:30616"/>
    </ligand>
</feature>
<dbReference type="InterPro" id="IPR000048">
    <property type="entry name" value="IQ_motif_EF-hand-BS"/>
</dbReference>
<dbReference type="Gene3D" id="1.20.5.190">
    <property type="match status" value="1"/>
</dbReference>
<evidence type="ECO:0000259" key="8">
    <source>
        <dbReference type="PROSITE" id="PS51456"/>
    </source>
</evidence>
<dbReference type="PANTHER" id="PTHR13140">
    <property type="entry name" value="MYOSIN"/>
    <property type="match status" value="1"/>
</dbReference>
<evidence type="ECO:0000313" key="10">
    <source>
        <dbReference type="Proteomes" id="UP001498398"/>
    </source>
</evidence>
<keyword evidence="10" id="KW-1185">Reference proteome</keyword>
<evidence type="ECO:0000256" key="2">
    <source>
        <dbReference type="ARBA" id="ARBA00022840"/>
    </source>
</evidence>
<dbReference type="Proteomes" id="UP001498398">
    <property type="component" value="Unassembled WGS sequence"/>
</dbReference>
<keyword evidence="1 6" id="KW-0547">Nucleotide-binding</keyword>
<name>A0ABR1J071_9AGAR</name>
<feature type="domain" description="Myosin motor" evidence="8">
    <location>
        <begin position="78"/>
        <end position="1079"/>
    </location>
</feature>
<feature type="compositionally biased region" description="Basic and acidic residues" evidence="7">
    <location>
        <begin position="1149"/>
        <end position="1168"/>
    </location>
</feature>
<feature type="region of interest" description="Disordered" evidence="7">
    <location>
        <begin position="1149"/>
        <end position="1377"/>
    </location>
</feature>
<evidence type="ECO:0000313" key="9">
    <source>
        <dbReference type="EMBL" id="KAK7446336.1"/>
    </source>
</evidence>
<dbReference type="Pfam" id="PF00063">
    <property type="entry name" value="Myosin_head"/>
    <property type="match status" value="3"/>
</dbReference>
<feature type="compositionally biased region" description="Polar residues" evidence="7">
    <location>
        <begin position="217"/>
        <end position="230"/>
    </location>
</feature>
<feature type="compositionally biased region" description="Low complexity" evidence="7">
    <location>
        <begin position="338"/>
        <end position="350"/>
    </location>
</feature>
<dbReference type="PROSITE" id="PS51456">
    <property type="entry name" value="MYOSIN_MOTOR"/>
    <property type="match status" value="1"/>
</dbReference>
<feature type="region of interest" description="Disordered" evidence="7">
    <location>
        <begin position="1026"/>
        <end position="1053"/>
    </location>
</feature>
<evidence type="ECO:0000256" key="5">
    <source>
        <dbReference type="ARBA" id="ARBA00023203"/>
    </source>
</evidence>
<dbReference type="Gene3D" id="1.20.120.720">
    <property type="entry name" value="Myosin VI head, motor domain, U50 subdomain"/>
    <property type="match status" value="1"/>
</dbReference>
<evidence type="ECO:0000256" key="1">
    <source>
        <dbReference type="ARBA" id="ARBA00022741"/>
    </source>
</evidence>
<feature type="region of interest" description="Disordered" evidence="7">
    <location>
        <begin position="217"/>
        <end position="275"/>
    </location>
</feature>
<dbReference type="PROSITE" id="PS50096">
    <property type="entry name" value="IQ"/>
    <property type="match status" value="1"/>
</dbReference>
<feature type="compositionally biased region" description="Polar residues" evidence="7">
    <location>
        <begin position="1360"/>
        <end position="1373"/>
    </location>
</feature>
<sequence length="1447" mass="158988">MAENIYSKGTRVWLEEREGEDPWVRGEVKGVSTSEDGEKIEIRFLGTGGKESTILTTPAEITSNAPHLPPLMNPPNLEAPRELATLTHLNEPSVLHALRERYLQKKIYTYSGIALIAINPFEPLGIYGIETIERYMGVGVTRPVGGKAGEDDEEGEQLEELDPHLFAIAKDAYMAMTQDRKGQTIIVSGESGAGKTETAKYIMRYMAAVNAVNVDGDSTSLSTPSPSQANFPPRSPYLHPSSSSPSKSAFSSSQLSLPSPTSPTSPSSRRPSLVRPSIEQQILATNPILEAFGNAKTARNNNSSRFGKYIQILFDDEDPGAPSMVTAAYSPRDPHSYSTSQPKTPTTPHTPHTPHSKRKKPLKHPSRITITGARIRTYLLERSRVVFQHGAGGEQNYHIFYQLCAGAAAASSSSGDVTSPKTPSSPSSSSFVGMVEDLGLDPNTKFHYLNSTTSTSSFLHSLAISPNASSSSSSYATDFHSTMQALSTVGIGPSAQRGIFRLVAAILHLGNVEIMQKRDVAWIEEGDAAFQRVVDLLGISSSTDEDAGGSEGAKLFKKWLLNRQISTPSRTQSKSGLAVGETFVKALNRDQAVHVRDGLAKWLYACLFEWLVGRVNASLAGEEELGEDRIEGMFIGVLDIYGFEHFESNRFEQFCINYANEKLQQQFTAHIFKLEQDTYEEEGIPWSFVEFVDNKRCVEVIESRYPHPGILALLDEECRLPTTTDTSFCQKLNDLLGAGPAAEVFRGVFNPVRAPHAPAPLVPMVPPVPTTSTATARPTSPIPGLRPTTPTPSTHHHANHTHNHAHANHAPTSTTTTTRPTNLHANTAFTIAHYAADVTYQVDGFLEKNRGVVPDEQVEVLRRWGGELVREVVEGALGDSGTGGKAEKEKDGSKGAGVNGHGKQAVVTSGQRKPTQCTLFKHSLNALMEMLYSTRIHYIRCVKPNNSKSPWLFDSAHVLAQLRACGVLETIRISAAGYPSRWSYEEFRERYSIFLPESEQRQLETDPASFDTRQVCERILQLTLPDEDDHSTSNSNSTALTTTSASTNAHHGSPKLYQLGKTRLFFRVRTLALLEGLRTRLLLELEERREHAAIEIQRVYRGWKARRIYAEMVREERKRRWAVGLQSVSRAILARRVFVVLKAEAEERRRKEEDEKERVLAEEKEKQKVQAAAAVEATSTPTPAAEASSVSKSLPSIPNSSHSPSSAVGNSAARHRTPTSEDHKPSPERARDISTPSSRGKTSLDSSFHSTHTTHTTQSQTRSTARSQSRPRNSSSRPPSRAQSRPQSPSGEMRTAMLNLLHPTPPLEPYLGGLPVPTTPSRGRKTNYQSPTASSNSRTPSRPPSRTANATTNSTTTPRAQSRPNTPSTPSKTSRLKKFAFYKHGQSKSVDTSKMIHQTGVGDERAEGGEEGNDVSTPLPELKIYNQFMRGREGGAPSLNLKPRWKY</sequence>
<keyword evidence="4 6" id="KW-0505">Motor protein</keyword>
<feature type="compositionally biased region" description="Basic residues" evidence="7">
    <location>
        <begin position="794"/>
        <end position="807"/>
    </location>
</feature>
<feature type="compositionally biased region" description="Low complexity" evidence="7">
    <location>
        <begin position="1330"/>
        <end position="1359"/>
    </location>
</feature>